<keyword evidence="4" id="KW-1185">Reference proteome</keyword>
<dbReference type="GO" id="GO:0003677">
    <property type="term" value="F:DNA binding"/>
    <property type="evidence" value="ECO:0007669"/>
    <property type="project" value="UniProtKB-KW"/>
</dbReference>
<evidence type="ECO:0000313" key="4">
    <source>
        <dbReference type="Proteomes" id="UP000825051"/>
    </source>
</evidence>
<protein>
    <recommendedName>
        <fullName evidence="5">Type I restriction enzyme S subunit</fullName>
    </recommendedName>
</protein>
<dbReference type="InterPro" id="IPR052021">
    <property type="entry name" value="Type-I_RS_S_subunit"/>
</dbReference>
<dbReference type="Proteomes" id="UP000825051">
    <property type="component" value="Chromosome"/>
</dbReference>
<reference evidence="3" key="1">
    <citation type="submission" date="2021-08" db="EMBL/GenBank/DDBJ databases">
        <title>Genome of a novel bacterium of the phylum Verrucomicrobia, Oleiharenicola sp. KSB-15.</title>
        <authorList>
            <person name="Chung J.-H."/>
            <person name="Ahn J.-H."/>
            <person name="Yoon Y."/>
            <person name="Kim D.-Y."/>
            <person name="An S.-H."/>
            <person name="Park I."/>
            <person name="Yeon J."/>
        </authorList>
    </citation>
    <scope>NUCLEOTIDE SEQUENCE</scope>
    <source>
        <strain evidence="3">KSB-15</strain>
    </source>
</reference>
<proteinExistence type="predicted"/>
<dbReference type="Gene3D" id="3.90.220.20">
    <property type="entry name" value="DNA methylase specificity domains"/>
    <property type="match status" value="2"/>
</dbReference>
<evidence type="ECO:0000256" key="1">
    <source>
        <dbReference type="ARBA" id="ARBA00022747"/>
    </source>
</evidence>
<dbReference type="AlphaFoldDB" id="A0A8F9TYP3"/>
<dbReference type="InterPro" id="IPR044946">
    <property type="entry name" value="Restrct_endonuc_typeI_TRD_sf"/>
</dbReference>
<dbReference type="EMBL" id="CP080507">
    <property type="protein sequence ID" value="QYM80653.1"/>
    <property type="molecule type" value="Genomic_DNA"/>
</dbReference>
<dbReference type="PANTHER" id="PTHR30408">
    <property type="entry name" value="TYPE-1 RESTRICTION ENZYME ECOKI SPECIFICITY PROTEIN"/>
    <property type="match status" value="1"/>
</dbReference>
<sequence length="426" mass="46127">MLTSTKWKPLGALSHQLTSGHTPYKHDVSEGDVGFITIESVTALSFDVGKVRWITKEQYAEEFSEKRIRKGTVICTIKRRICQAYPFVDDPIQPLTINQDVALIQPTGEIQPAYLAAYLASKVGQAFADRQKTEQMNPYISVESLSKLPIVLVSDTLQTAVTRTFRSGQTKVDQAAAHLAAAEQTLLRALGLENWRPPEPLTYVRRASEVATAARFDAEFFTPRTTQLLAKLGTGGPSIRAAAPPRHEDFTGAGGPGDFDYIEIGALRGDGTAGAERLSCAEAPSRATWLVRPGDVITSTVRPNRRLSALITPEQNGFVASSGFVVLQPKTVSPEVLLTYLRLPPVCEVMDLHTSASLYPAISETDLLKLPFPKLDAKTCDAVTAAVRAAHAARRKAQTLLARAQRAVEVAIEQGEPAALALLSSA</sequence>
<name>A0A8F9TYP3_9BACT</name>
<dbReference type="GO" id="GO:0009307">
    <property type="term" value="P:DNA restriction-modification system"/>
    <property type="evidence" value="ECO:0007669"/>
    <property type="project" value="UniProtKB-KW"/>
</dbReference>
<gene>
    <name evidence="3" type="ORF">K0B96_08640</name>
</gene>
<dbReference type="PANTHER" id="PTHR30408:SF12">
    <property type="entry name" value="TYPE I RESTRICTION ENZYME MJAVIII SPECIFICITY SUBUNIT"/>
    <property type="match status" value="1"/>
</dbReference>
<evidence type="ECO:0000313" key="3">
    <source>
        <dbReference type="EMBL" id="QYM80653.1"/>
    </source>
</evidence>
<keyword evidence="2" id="KW-0238">DNA-binding</keyword>
<keyword evidence="1" id="KW-0680">Restriction system</keyword>
<dbReference type="REBASE" id="509595">
    <property type="entry name" value="S.OspKsb15ORF8635P"/>
</dbReference>
<dbReference type="KEGG" id="ole:K0B96_08640"/>
<organism evidence="3 4">
    <name type="scientific">Horticoccus luteus</name>
    <dbReference type="NCBI Taxonomy" id="2862869"/>
    <lineage>
        <taxon>Bacteria</taxon>
        <taxon>Pseudomonadati</taxon>
        <taxon>Verrucomicrobiota</taxon>
        <taxon>Opitutia</taxon>
        <taxon>Opitutales</taxon>
        <taxon>Opitutaceae</taxon>
        <taxon>Horticoccus</taxon>
    </lineage>
</organism>
<dbReference type="SUPFAM" id="SSF116734">
    <property type="entry name" value="DNA methylase specificity domain"/>
    <property type="match status" value="2"/>
</dbReference>
<evidence type="ECO:0000256" key="2">
    <source>
        <dbReference type="ARBA" id="ARBA00023125"/>
    </source>
</evidence>
<accession>A0A8F9TYP3</accession>
<dbReference type="RefSeq" id="WP_220166136.1">
    <property type="nucleotide sequence ID" value="NZ_CP080507.1"/>
</dbReference>
<evidence type="ECO:0008006" key="5">
    <source>
        <dbReference type="Google" id="ProtNLM"/>
    </source>
</evidence>